<evidence type="ECO:0000313" key="8">
    <source>
        <dbReference type="Proteomes" id="UP000315295"/>
    </source>
</evidence>
<organism evidence="7 8">
    <name type="scientific">Malus baccata</name>
    <name type="common">Siberian crab apple</name>
    <name type="synonym">Pyrus baccata</name>
    <dbReference type="NCBI Taxonomy" id="106549"/>
    <lineage>
        <taxon>Eukaryota</taxon>
        <taxon>Viridiplantae</taxon>
        <taxon>Streptophyta</taxon>
        <taxon>Embryophyta</taxon>
        <taxon>Tracheophyta</taxon>
        <taxon>Spermatophyta</taxon>
        <taxon>Magnoliopsida</taxon>
        <taxon>eudicotyledons</taxon>
        <taxon>Gunneridae</taxon>
        <taxon>Pentapetalae</taxon>
        <taxon>rosids</taxon>
        <taxon>fabids</taxon>
        <taxon>Rosales</taxon>
        <taxon>Rosaceae</taxon>
        <taxon>Amygdaloideae</taxon>
        <taxon>Maleae</taxon>
        <taxon>Malus</taxon>
    </lineage>
</organism>
<evidence type="ECO:0000256" key="1">
    <source>
        <dbReference type="ARBA" id="ARBA00022737"/>
    </source>
</evidence>
<dbReference type="InterPro" id="IPR002182">
    <property type="entry name" value="NB-ARC"/>
</dbReference>
<dbReference type="Pfam" id="PF18052">
    <property type="entry name" value="Rx_N"/>
    <property type="match status" value="1"/>
</dbReference>
<feature type="domain" description="NB-ARC" evidence="5">
    <location>
        <begin position="173"/>
        <end position="348"/>
    </location>
</feature>
<dbReference type="Pfam" id="PF00931">
    <property type="entry name" value="NB-ARC"/>
    <property type="match status" value="1"/>
</dbReference>
<dbReference type="EMBL" id="VIEB01000146">
    <property type="protein sequence ID" value="TQE04102.1"/>
    <property type="molecule type" value="Genomic_DNA"/>
</dbReference>
<dbReference type="Gene3D" id="1.20.5.4130">
    <property type="match status" value="1"/>
</dbReference>
<feature type="domain" description="Disease resistance N-terminal" evidence="6">
    <location>
        <begin position="13"/>
        <end position="97"/>
    </location>
</feature>
<dbReference type="FunFam" id="3.40.50.300:FF:001091">
    <property type="entry name" value="Probable disease resistance protein At1g61300"/>
    <property type="match status" value="1"/>
</dbReference>
<evidence type="ECO:0000256" key="3">
    <source>
        <dbReference type="ARBA" id="ARBA00022821"/>
    </source>
</evidence>
<dbReference type="GO" id="GO:0043531">
    <property type="term" value="F:ADP binding"/>
    <property type="evidence" value="ECO:0007669"/>
    <property type="project" value="InterPro"/>
</dbReference>
<evidence type="ECO:0000256" key="4">
    <source>
        <dbReference type="ARBA" id="ARBA00022840"/>
    </source>
</evidence>
<dbReference type="Gene3D" id="3.40.50.300">
    <property type="entry name" value="P-loop containing nucleotide triphosphate hydrolases"/>
    <property type="match status" value="1"/>
</dbReference>
<keyword evidence="4" id="KW-0067">ATP-binding</keyword>
<protein>
    <recommendedName>
        <fullName evidence="9">Disease resistance protein RGA3</fullName>
    </recommendedName>
</protein>
<dbReference type="GO" id="GO:0006952">
    <property type="term" value="P:defense response"/>
    <property type="evidence" value="ECO:0007669"/>
    <property type="project" value="UniProtKB-KW"/>
</dbReference>
<accession>A0A540MZ93</accession>
<dbReference type="Proteomes" id="UP000315295">
    <property type="component" value="Unassembled WGS sequence"/>
</dbReference>
<evidence type="ECO:0008006" key="9">
    <source>
        <dbReference type="Google" id="ProtNLM"/>
    </source>
</evidence>
<keyword evidence="1" id="KW-0677">Repeat</keyword>
<dbReference type="PANTHER" id="PTHR36766">
    <property type="entry name" value="PLANT BROAD-SPECTRUM MILDEW RESISTANCE PROTEIN RPW8"/>
    <property type="match status" value="1"/>
</dbReference>
<proteinExistence type="predicted"/>
<comment type="caution">
    <text evidence="7">The sequence shown here is derived from an EMBL/GenBank/DDBJ whole genome shotgun (WGS) entry which is preliminary data.</text>
</comment>
<keyword evidence="2" id="KW-0547">Nucleotide-binding</keyword>
<reference evidence="7 8" key="1">
    <citation type="journal article" date="2019" name="G3 (Bethesda)">
        <title>Sequencing of a Wild Apple (Malus baccata) Genome Unravels the Differences Between Cultivated and Wild Apple Species Regarding Disease Resistance and Cold Tolerance.</title>
        <authorList>
            <person name="Chen X."/>
        </authorList>
    </citation>
    <scope>NUCLEOTIDE SEQUENCE [LARGE SCALE GENOMIC DNA]</scope>
    <source>
        <strain evidence="8">cv. Shandingzi</strain>
        <tissue evidence="7">Leaves</tissue>
    </source>
</reference>
<dbReference type="PANTHER" id="PTHR36766:SF70">
    <property type="entry name" value="DISEASE RESISTANCE PROTEIN RGA4"/>
    <property type="match status" value="1"/>
</dbReference>
<keyword evidence="3" id="KW-0611">Plant defense</keyword>
<dbReference type="PRINTS" id="PR00364">
    <property type="entry name" value="DISEASERSIST"/>
</dbReference>
<gene>
    <name evidence="7" type="ORF">C1H46_010322</name>
</gene>
<evidence type="ECO:0000259" key="6">
    <source>
        <dbReference type="Pfam" id="PF18052"/>
    </source>
</evidence>
<keyword evidence="8" id="KW-1185">Reference proteome</keyword>
<dbReference type="InterPro" id="IPR027417">
    <property type="entry name" value="P-loop_NTPase"/>
</dbReference>
<dbReference type="InterPro" id="IPR041118">
    <property type="entry name" value="Rx_N"/>
</dbReference>
<evidence type="ECO:0000259" key="5">
    <source>
        <dbReference type="Pfam" id="PF00931"/>
    </source>
</evidence>
<sequence>MAAEAVVIFAAEEILKKVLSLAEKELRLAWGFKAELRNLQESFGNIKLLLNDVADKPQAPAIEEWVKKLKGVAEDAEDVLDEFKYEVDRRKVEIQNHMKRKVLNFFSLSNPLAFRLQMAHKIQKINASLVDLERKASPLGLVSRNTDATRQGITWDRQSDSLIGKDEITVGREDDVSNIVKTLTDSKYDQENLAVMAIVGMGGLGKTTLAKSVFNEDLIQNSFDVRIWICVSNPFDVNLILLHMLEHLNPLPVLSKDNKNVLLVSLKERLENKKYLLVLDDVWNEDQEIWDSLMECLSKLNSAGGSKIIVTTRSGKVALISEKLLPRHELGEFSADECWSIMKAKAWPISSAPEFEKIGKEIAKNCGGVPLTAKVRTIIIYRNM</sequence>
<evidence type="ECO:0000313" key="7">
    <source>
        <dbReference type="EMBL" id="TQE04102.1"/>
    </source>
</evidence>
<name>A0A540MZ93_MALBA</name>
<dbReference type="SUPFAM" id="SSF52540">
    <property type="entry name" value="P-loop containing nucleoside triphosphate hydrolases"/>
    <property type="match status" value="1"/>
</dbReference>
<dbReference type="GO" id="GO:0005524">
    <property type="term" value="F:ATP binding"/>
    <property type="evidence" value="ECO:0007669"/>
    <property type="project" value="UniProtKB-KW"/>
</dbReference>
<evidence type="ECO:0000256" key="2">
    <source>
        <dbReference type="ARBA" id="ARBA00022741"/>
    </source>
</evidence>
<dbReference type="AlphaFoldDB" id="A0A540MZ93"/>